<gene>
    <name evidence="1" type="ORF">R3P38DRAFT_694317</name>
</gene>
<dbReference type="AlphaFoldDB" id="A0AAW0EDZ2"/>
<dbReference type="EMBL" id="JAWWNJ010000002">
    <property type="protein sequence ID" value="KAK7062331.1"/>
    <property type="molecule type" value="Genomic_DNA"/>
</dbReference>
<comment type="caution">
    <text evidence="1">The sequence shown here is derived from an EMBL/GenBank/DDBJ whole genome shotgun (WGS) entry which is preliminary data.</text>
</comment>
<sequence length="452" mass="49833">MSAAAAIFPLPDELLIAIVASDQQSRGTCCPVAHKMEWSLSHVSRRFRAVITGAPTLWADVEVSLPSNSAEGRQKSRELLKLSLQRSYPVNVSVSLRLLSAANAAVLRTHWLPEIVAQLDRLQSLSVVFSIRQDDLSIEFASLRDAAAPNLVHLEIANIDETLYGPWIERPRSDLEVFSGGAPKLSSVRMCGFFPSPPPPWKTSLTRLQIAMGGQPLRVHKDVRYLSILTQSPCLTHLLLDLACVHSVPTTHQIHIPLLEFLTLHINEDGQYESYLKDALDSFDCPALNELVFVGSHGDQVFSLLKMPHLPRASFPTLHSLSFIYTNIYGCACEDDDESPLPSTRFTDPPLFPAVVSLTLINQCFMADLVGEILGETPLPSLKTLTLCPEGGSVVDVRSALQYAVRRSSQNIPALRLSRELFSAENWQTGGTNLELFDPEEVIKTSGYLCSP</sequence>
<dbReference type="Proteomes" id="UP001362999">
    <property type="component" value="Unassembled WGS sequence"/>
</dbReference>
<proteinExistence type="predicted"/>
<accession>A0AAW0EDZ2</accession>
<protein>
    <recommendedName>
        <fullName evidence="3">F-box domain-containing protein</fullName>
    </recommendedName>
</protein>
<evidence type="ECO:0008006" key="3">
    <source>
        <dbReference type="Google" id="ProtNLM"/>
    </source>
</evidence>
<keyword evidence="2" id="KW-1185">Reference proteome</keyword>
<name>A0AAW0EDZ2_9AGAR</name>
<organism evidence="1 2">
    <name type="scientific">Favolaschia claudopus</name>
    <dbReference type="NCBI Taxonomy" id="2862362"/>
    <lineage>
        <taxon>Eukaryota</taxon>
        <taxon>Fungi</taxon>
        <taxon>Dikarya</taxon>
        <taxon>Basidiomycota</taxon>
        <taxon>Agaricomycotina</taxon>
        <taxon>Agaricomycetes</taxon>
        <taxon>Agaricomycetidae</taxon>
        <taxon>Agaricales</taxon>
        <taxon>Marasmiineae</taxon>
        <taxon>Mycenaceae</taxon>
        <taxon>Favolaschia</taxon>
    </lineage>
</organism>
<evidence type="ECO:0000313" key="2">
    <source>
        <dbReference type="Proteomes" id="UP001362999"/>
    </source>
</evidence>
<evidence type="ECO:0000313" key="1">
    <source>
        <dbReference type="EMBL" id="KAK7062331.1"/>
    </source>
</evidence>
<reference evidence="1 2" key="1">
    <citation type="journal article" date="2024" name="J Genomics">
        <title>Draft genome sequencing and assembly of Favolaschia claudopus CIRM-BRFM 2984 isolated from oak limbs.</title>
        <authorList>
            <person name="Navarro D."/>
            <person name="Drula E."/>
            <person name="Chaduli D."/>
            <person name="Cazenave R."/>
            <person name="Ahrendt S."/>
            <person name="Wang J."/>
            <person name="Lipzen A."/>
            <person name="Daum C."/>
            <person name="Barry K."/>
            <person name="Grigoriev I.V."/>
            <person name="Favel A."/>
            <person name="Rosso M.N."/>
            <person name="Martin F."/>
        </authorList>
    </citation>
    <scope>NUCLEOTIDE SEQUENCE [LARGE SCALE GENOMIC DNA]</scope>
    <source>
        <strain evidence="1 2">CIRM-BRFM 2984</strain>
    </source>
</reference>